<reference evidence="3" key="1">
    <citation type="journal article" date="2015" name="Nat. Genet.">
        <title>The genome and transcriptome of the zoonotic hookworm Ancylostoma ceylanicum identify infection-specific gene families.</title>
        <authorList>
            <person name="Schwarz E.M."/>
            <person name="Hu Y."/>
            <person name="Antoshechkin I."/>
            <person name="Miller M.M."/>
            <person name="Sternberg P.W."/>
            <person name="Aroian R.V."/>
        </authorList>
    </citation>
    <scope>NUCLEOTIDE SEQUENCE</scope>
    <source>
        <strain evidence="3">HY135</strain>
    </source>
</reference>
<gene>
    <name evidence="2" type="primary">Acey_s0036.g3257</name>
    <name evidence="2" type="ORF">Y032_0036g3257</name>
</gene>
<name>A0A016UKB6_9BILA</name>
<dbReference type="Proteomes" id="UP000024635">
    <property type="component" value="Unassembled WGS sequence"/>
</dbReference>
<keyword evidence="3" id="KW-1185">Reference proteome</keyword>
<protein>
    <submittedName>
        <fullName evidence="2">Uncharacterized protein</fullName>
    </submittedName>
</protein>
<evidence type="ECO:0000313" key="3">
    <source>
        <dbReference type="Proteomes" id="UP000024635"/>
    </source>
</evidence>
<feature type="region of interest" description="Disordered" evidence="1">
    <location>
        <begin position="41"/>
        <end position="63"/>
    </location>
</feature>
<sequence>MIMHRRRGAAQQMAAWGEDFFKRLQGTTSFRMLEIATYLGPSRHVNPSNVHQQEQKRRNPRSQRVEVAKIWSWEVDRSKLCWLPAKAATLANES</sequence>
<proteinExistence type="predicted"/>
<comment type="caution">
    <text evidence="2">The sequence shown here is derived from an EMBL/GenBank/DDBJ whole genome shotgun (WGS) entry which is preliminary data.</text>
</comment>
<dbReference type="AlphaFoldDB" id="A0A016UKB6"/>
<evidence type="ECO:0000313" key="2">
    <source>
        <dbReference type="EMBL" id="EYC15625.1"/>
    </source>
</evidence>
<organism evidence="2 3">
    <name type="scientific">Ancylostoma ceylanicum</name>
    <dbReference type="NCBI Taxonomy" id="53326"/>
    <lineage>
        <taxon>Eukaryota</taxon>
        <taxon>Metazoa</taxon>
        <taxon>Ecdysozoa</taxon>
        <taxon>Nematoda</taxon>
        <taxon>Chromadorea</taxon>
        <taxon>Rhabditida</taxon>
        <taxon>Rhabditina</taxon>
        <taxon>Rhabditomorpha</taxon>
        <taxon>Strongyloidea</taxon>
        <taxon>Ancylostomatidae</taxon>
        <taxon>Ancylostomatinae</taxon>
        <taxon>Ancylostoma</taxon>
    </lineage>
</organism>
<dbReference type="EMBL" id="JARK01001372">
    <property type="protein sequence ID" value="EYC15625.1"/>
    <property type="molecule type" value="Genomic_DNA"/>
</dbReference>
<feature type="compositionally biased region" description="Basic and acidic residues" evidence="1">
    <location>
        <begin position="53"/>
        <end position="63"/>
    </location>
</feature>
<accession>A0A016UKB6</accession>
<evidence type="ECO:0000256" key="1">
    <source>
        <dbReference type="SAM" id="MobiDB-lite"/>
    </source>
</evidence>